<dbReference type="SUPFAM" id="SSF109604">
    <property type="entry name" value="HD-domain/PDEase-like"/>
    <property type="match status" value="1"/>
</dbReference>
<dbReference type="Gene3D" id="1.10.3210.10">
    <property type="entry name" value="Hypothetical protein af1432"/>
    <property type="match status" value="1"/>
</dbReference>
<evidence type="ECO:0000256" key="1">
    <source>
        <dbReference type="SAM" id="MobiDB-lite"/>
    </source>
</evidence>
<dbReference type="SMART" id="SM00471">
    <property type="entry name" value="HDc"/>
    <property type="match status" value="1"/>
</dbReference>
<dbReference type="EMBL" id="QLSX01000001">
    <property type="protein sequence ID" value="RAR64586.1"/>
    <property type="molecule type" value="Genomic_DNA"/>
</dbReference>
<name>A0A328Y5Q4_9GAMM</name>
<dbReference type="PANTHER" id="PTHR43155:SF2">
    <property type="entry name" value="CYCLIC DI-GMP PHOSPHODIESTERASE PA4108"/>
    <property type="match status" value="1"/>
</dbReference>
<evidence type="ECO:0000313" key="4">
    <source>
        <dbReference type="Proteomes" id="UP000249700"/>
    </source>
</evidence>
<dbReference type="InterPro" id="IPR037522">
    <property type="entry name" value="HD_GYP_dom"/>
</dbReference>
<dbReference type="Gene3D" id="2.40.10.220">
    <property type="entry name" value="predicted glycosyltransferase like domains"/>
    <property type="match status" value="1"/>
</dbReference>
<dbReference type="RefSeq" id="WP_112053437.1">
    <property type="nucleotide sequence ID" value="NZ_QLSX01000001.1"/>
</dbReference>
<protein>
    <submittedName>
        <fullName evidence="3">HD-GYP domain-containing protein (C-di-GMP phosphodiesterase class II)</fullName>
    </submittedName>
</protein>
<evidence type="ECO:0000313" key="3">
    <source>
        <dbReference type="EMBL" id="RAR64586.1"/>
    </source>
</evidence>
<organism evidence="3 4">
    <name type="scientific">Onishia taeanensis</name>
    <dbReference type="NCBI Taxonomy" id="284577"/>
    <lineage>
        <taxon>Bacteria</taxon>
        <taxon>Pseudomonadati</taxon>
        <taxon>Pseudomonadota</taxon>
        <taxon>Gammaproteobacteria</taxon>
        <taxon>Oceanospirillales</taxon>
        <taxon>Halomonadaceae</taxon>
        <taxon>Onishia</taxon>
    </lineage>
</organism>
<sequence>MAEAASDYEPVNSARDIQGLLDVLSEPGGASLMLDKPVSQPLPVLLMEVRADESLVLDISAIREVAGDLKRGLGFRLLGQARSKLVRTPVLNISQAYELEGRLLCEAPYPEQLEVLQRRDNFRAELTMSMDTTVLLGHSQGHEPLQGMLKNLSLEGALVVLPLGTGSVLASASSTIRLKLIFPNGSQLEVNGALRHDHSDHDRQVMLAGFEFIGCSPEQERQLWFFVREIEREAARRARESASEGKPTKEPSPLFQASEQKPVQSAVHHREFATPMARRLSRLAAYLDNQLFALKQGRHLDAIQLSRHADRLLALLDEDREAVLFALVCMQRESVLVQHGLAVAVRLADIAGQHSMPRDLRKALLACAMVHDLGKALLPENVRQATSLDQAQYRELQVHVESVMRSLAQCNWLSRAVTQAVVGGANERLDGSGYPRGLKGEQLHELARLMAVVDVVDAMGRERPDRPAWAIDAIYKHLLEQPQLFDQRWVQRYVRHFGIAPIGTLVRYAGGELAWVLRVDAQGQPSRVLLTEHIAAPEPKTLGAMLEGRALAQLGKPTERVVVPASDS</sequence>
<accession>A0A328Y5Q4</accession>
<feature type="compositionally biased region" description="Basic and acidic residues" evidence="1">
    <location>
        <begin position="237"/>
        <end position="249"/>
    </location>
</feature>
<dbReference type="GO" id="GO:0035438">
    <property type="term" value="F:cyclic-di-GMP binding"/>
    <property type="evidence" value="ECO:0007669"/>
    <property type="project" value="InterPro"/>
</dbReference>
<reference evidence="3 4" key="1">
    <citation type="submission" date="2018-06" db="EMBL/GenBank/DDBJ databases">
        <title>Comparative analysis of microorganisms from saline springs in Andes Mountain Range, Colombia.</title>
        <authorList>
            <person name="Rubin E."/>
        </authorList>
    </citation>
    <scope>NUCLEOTIDE SEQUENCE [LARGE SCALE GENOMIC DNA]</scope>
    <source>
        <strain evidence="3 4">USBA-857</strain>
    </source>
</reference>
<dbReference type="GO" id="GO:0008081">
    <property type="term" value="F:phosphoric diester hydrolase activity"/>
    <property type="evidence" value="ECO:0007669"/>
    <property type="project" value="UniProtKB-ARBA"/>
</dbReference>
<feature type="domain" description="HD-GYP" evidence="2">
    <location>
        <begin position="316"/>
        <end position="510"/>
    </location>
</feature>
<evidence type="ECO:0000259" key="2">
    <source>
        <dbReference type="PROSITE" id="PS51832"/>
    </source>
</evidence>
<dbReference type="OrthoDB" id="9764808at2"/>
<dbReference type="Pfam" id="PF07238">
    <property type="entry name" value="PilZ"/>
    <property type="match status" value="1"/>
</dbReference>
<dbReference type="InterPro" id="IPR003607">
    <property type="entry name" value="HD/PDEase_dom"/>
</dbReference>
<dbReference type="PANTHER" id="PTHR43155">
    <property type="entry name" value="CYCLIC DI-GMP PHOSPHODIESTERASE PA4108-RELATED"/>
    <property type="match status" value="1"/>
</dbReference>
<dbReference type="InterPro" id="IPR009875">
    <property type="entry name" value="PilZ_domain"/>
</dbReference>
<proteinExistence type="predicted"/>
<dbReference type="Proteomes" id="UP000249700">
    <property type="component" value="Unassembled WGS sequence"/>
</dbReference>
<feature type="region of interest" description="Disordered" evidence="1">
    <location>
        <begin position="237"/>
        <end position="261"/>
    </location>
</feature>
<dbReference type="PROSITE" id="PS51832">
    <property type="entry name" value="HD_GYP"/>
    <property type="match status" value="1"/>
</dbReference>
<dbReference type="AlphaFoldDB" id="A0A328Y5Q4"/>
<dbReference type="Pfam" id="PF13487">
    <property type="entry name" value="HD_5"/>
    <property type="match status" value="1"/>
</dbReference>
<dbReference type="CDD" id="cd00077">
    <property type="entry name" value="HDc"/>
    <property type="match status" value="1"/>
</dbReference>
<gene>
    <name evidence="3" type="ORF">BCL93_101408</name>
</gene>
<comment type="caution">
    <text evidence="3">The sequence shown here is derived from an EMBL/GenBank/DDBJ whole genome shotgun (WGS) entry which is preliminary data.</text>
</comment>